<dbReference type="GO" id="GO:0019441">
    <property type="term" value="P:L-tryptophan catabolic process to kynurenine"/>
    <property type="evidence" value="ECO:0007669"/>
    <property type="project" value="InterPro"/>
</dbReference>
<dbReference type="AlphaFoldDB" id="A0A7V0MYQ9"/>
<accession>A0A7V0MYQ9</accession>
<evidence type="ECO:0000313" key="1">
    <source>
        <dbReference type="EMBL" id="HDN84524.1"/>
    </source>
</evidence>
<proteinExistence type="predicted"/>
<protein>
    <submittedName>
        <fullName evidence="1">Cyclase family protein</fullName>
    </submittedName>
</protein>
<organism evidence="1">
    <name type="scientific">Aerophobetes bacterium</name>
    <dbReference type="NCBI Taxonomy" id="2030807"/>
    <lineage>
        <taxon>Bacteria</taxon>
        <taxon>Candidatus Aerophobota</taxon>
    </lineage>
</organism>
<dbReference type="PANTHER" id="PTHR31118">
    <property type="entry name" value="CYCLASE-LIKE PROTEIN 2"/>
    <property type="match status" value="1"/>
</dbReference>
<dbReference type="GO" id="GO:0004061">
    <property type="term" value="F:arylformamidase activity"/>
    <property type="evidence" value="ECO:0007669"/>
    <property type="project" value="InterPro"/>
</dbReference>
<sequence>MKIGRIVDLSHKLYPGEEEYKLEVSYHFVDELYPQYKRRPNDWYILSEVSFIPHIGTHIEVPYRYLKEGKDISAFPIEKLIGEAVVLDFTHKKVGEAIDKEDIEVYQNEIKKGDIVLIKTGLSKFYRTPKAHDRPYLTPGAVSWLIQKKINCLGVDCSGIDPKGFDYQINHEALFKNDIPLIEYLNNLDQLREKRTFLVVLPVPIKGLEAFPVRVIAIEGLTSR</sequence>
<comment type="caution">
    <text evidence="1">The sequence shown here is derived from an EMBL/GenBank/DDBJ whole genome shotgun (WGS) entry which is preliminary data.</text>
</comment>
<dbReference type="PANTHER" id="PTHR31118:SF12">
    <property type="entry name" value="CYCLASE-LIKE PROTEIN 2"/>
    <property type="match status" value="1"/>
</dbReference>
<dbReference type="Gene3D" id="3.50.30.50">
    <property type="entry name" value="Putative cyclase"/>
    <property type="match status" value="1"/>
</dbReference>
<dbReference type="SUPFAM" id="SSF102198">
    <property type="entry name" value="Putative cyclase"/>
    <property type="match status" value="1"/>
</dbReference>
<dbReference type="Pfam" id="PF04199">
    <property type="entry name" value="Cyclase"/>
    <property type="match status" value="1"/>
</dbReference>
<dbReference type="Proteomes" id="UP000885660">
    <property type="component" value="Unassembled WGS sequence"/>
</dbReference>
<reference evidence="1" key="1">
    <citation type="journal article" date="2020" name="mSystems">
        <title>Genome- and Community-Level Interaction Insights into Carbon Utilization and Element Cycling Functions of Hydrothermarchaeota in Hydrothermal Sediment.</title>
        <authorList>
            <person name="Zhou Z."/>
            <person name="Liu Y."/>
            <person name="Xu W."/>
            <person name="Pan J."/>
            <person name="Luo Z.H."/>
            <person name="Li M."/>
        </authorList>
    </citation>
    <scope>NUCLEOTIDE SEQUENCE [LARGE SCALE GENOMIC DNA]</scope>
    <source>
        <strain evidence="1">HyVt-219</strain>
    </source>
</reference>
<dbReference type="InterPro" id="IPR037175">
    <property type="entry name" value="KFase_sf"/>
</dbReference>
<name>A0A7V0MYQ9_UNCAE</name>
<dbReference type="EMBL" id="DRBC01000113">
    <property type="protein sequence ID" value="HDN84524.1"/>
    <property type="molecule type" value="Genomic_DNA"/>
</dbReference>
<dbReference type="InterPro" id="IPR007325">
    <property type="entry name" value="KFase/CYL"/>
</dbReference>
<gene>
    <name evidence="1" type="ORF">ENG47_02045</name>
</gene>